<evidence type="ECO:0000256" key="8">
    <source>
        <dbReference type="SAM" id="Phobius"/>
    </source>
</evidence>
<evidence type="ECO:0000256" key="7">
    <source>
        <dbReference type="SAM" id="MobiDB-lite"/>
    </source>
</evidence>
<organism evidence="10 11">
    <name type="scientific">Monilinia fructicola</name>
    <name type="common">Brown rot fungus</name>
    <name type="synonym">Ciboria fructicola</name>
    <dbReference type="NCBI Taxonomy" id="38448"/>
    <lineage>
        <taxon>Eukaryota</taxon>
        <taxon>Fungi</taxon>
        <taxon>Dikarya</taxon>
        <taxon>Ascomycota</taxon>
        <taxon>Pezizomycotina</taxon>
        <taxon>Leotiomycetes</taxon>
        <taxon>Helotiales</taxon>
        <taxon>Sclerotiniaceae</taxon>
        <taxon>Monilinia</taxon>
    </lineage>
</organism>
<gene>
    <name evidence="10" type="ORF">EYC84_007024</name>
</gene>
<dbReference type="AlphaFoldDB" id="A0A5M9K9T1"/>
<keyword evidence="3" id="KW-0813">Transport</keyword>
<dbReference type="EMBL" id="VICG01000001">
    <property type="protein sequence ID" value="KAA8577006.1"/>
    <property type="molecule type" value="Genomic_DNA"/>
</dbReference>
<evidence type="ECO:0000256" key="1">
    <source>
        <dbReference type="ARBA" id="ARBA00004141"/>
    </source>
</evidence>
<dbReference type="InterPro" id="IPR036259">
    <property type="entry name" value="MFS_trans_sf"/>
</dbReference>
<dbReference type="Gene3D" id="1.20.1250.20">
    <property type="entry name" value="MFS general substrate transporter like domains"/>
    <property type="match status" value="2"/>
</dbReference>
<dbReference type="VEuPathDB" id="FungiDB:MFRU_023g00790"/>
<evidence type="ECO:0000259" key="9">
    <source>
        <dbReference type="PROSITE" id="PS50850"/>
    </source>
</evidence>
<feature type="transmembrane region" description="Helical" evidence="8">
    <location>
        <begin position="47"/>
        <end position="70"/>
    </location>
</feature>
<evidence type="ECO:0000313" key="10">
    <source>
        <dbReference type="EMBL" id="KAA8577006.1"/>
    </source>
</evidence>
<feature type="transmembrane region" description="Helical" evidence="8">
    <location>
        <begin position="108"/>
        <end position="125"/>
    </location>
</feature>
<keyword evidence="6 8" id="KW-0472">Membrane</keyword>
<sequence length="502" mass="55119">MWYTKNVYVICAFAAIGGGLFGFDISSMSGVLGTQAYVRYFNNPQSYGQGGITCAMPAGSLVGALSSSYIADRYSRRASIQIASIFWIIGSIIQCASVNVPMLVVGRVIAGICVGIASAICPVYQSEIAPKEIRGRVVSLQQWAITWGILIQYFIQYGASNIGGGPNNPDQPTSAFRIPWLASKDRWEEAIRVIADLHGGGNVNHPKVLAEYQEIEEALRFEREEAIGNIMQGADIANPLVTASIQYILNVMLTLPAIVYLDRFGRRRAMLIGSLLMMSFLFIAGGLQAGYGEPNDTDKTRTEQNKNLTWVVYKKKGVSSAIVAMTYLFVCAFATTWGPSSWTYPAEIFPNQIRAKAVSLATSSNWFWNCMYMIFATFNALAFIHIFLTAPETKGRTLEEMDEVFDSGIRPWKVNPNKVSRLDVLAKDIEAGHVKVAAPIGGARAIDGVGGVGGVTDEKHIHRNEGVLDPESTHRRDGVTDTQRVHHHDDEKAVIREHNQAI</sequence>
<dbReference type="PROSITE" id="PS00216">
    <property type="entry name" value="SUGAR_TRANSPORT_1"/>
    <property type="match status" value="1"/>
</dbReference>
<dbReference type="PANTHER" id="PTHR48022">
    <property type="entry name" value="PLASTIDIC GLUCOSE TRANSPORTER 4"/>
    <property type="match status" value="1"/>
</dbReference>
<proteinExistence type="inferred from homology"/>
<feature type="region of interest" description="Disordered" evidence="7">
    <location>
        <begin position="468"/>
        <end position="489"/>
    </location>
</feature>
<comment type="subcellular location">
    <subcellularLocation>
        <location evidence="1">Membrane</location>
        <topology evidence="1">Multi-pass membrane protein</topology>
    </subcellularLocation>
</comment>
<keyword evidence="11" id="KW-1185">Reference proteome</keyword>
<name>A0A5M9K9T1_MONFR</name>
<dbReference type="PROSITE" id="PS00217">
    <property type="entry name" value="SUGAR_TRANSPORT_2"/>
    <property type="match status" value="1"/>
</dbReference>
<protein>
    <recommendedName>
        <fullName evidence="9">Major facilitator superfamily (MFS) profile domain-containing protein</fullName>
    </recommendedName>
</protein>
<feature type="transmembrane region" description="Helical" evidence="8">
    <location>
        <begin position="7"/>
        <end position="27"/>
    </location>
</feature>
<dbReference type="PRINTS" id="PR00171">
    <property type="entry name" value="SUGRTRNSPORT"/>
</dbReference>
<evidence type="ECO:0000256" key="4">
    <source>
        <dbReference type="ARBA" id="ARBA00022692"/>
    </source>
</evidence>
<dbReference type="PROSITE" id="PS50850">
    <property type="entry name" value="MFS"/>
    <property type="match status" value="1"/>
</dbReference>
<evidence type="ECO:0000256" key="6">
    <source>
        <dbReference type="ARBA" id="ARBA00023136"/>
    </source>
</evidence>
<comment type="similarity">
    <text evidence="2">Belongs to the major facilitator superfamily. Sugar transporter (TC 2.A.1.1) family.</text>
</comment>
<comment type="caution">
    <text evidence="10">The sequence shown here is derived from an EMBL/GenBank/DDBJ whole genome shotgun (WGS) entry which is preliminary data.</text>
</comment>
<feature type="transmembrane region" description="Helical" evidence="8">
    <location>
        <begin position="244"/>
        <end position="262"/>
    </location>
</feature>
<accession>A0A5M9K9T1</accession>
<dbReference type="InterPro" id="IPR050360">
    <property type="entry name" value="MFS_Sugar_Transporters"/>
</dbReference>
<dbReference type="GO" id="GO:0005351">
    <property type="term" value="F:carbohydrate:proton symporter activity"/>
    <property type="evidence" value="ECO:0007669"/>
    <property type="project" value="TreeGrafter"/>
</dbReference>
<keyword evidence="4 8" id="KW-0812">Transmembrane</keyword>
<dbReference type="SUPFAM" id="SSF103473">
    <property type="entry name" value="MFS general substrate transporter"/>
    <property type="match status" value="2"/>
</dbReference>
<reference evidence="10 11" key="1">
    <citation type="submission" date="2019-06" db="EMBL/GenBank/DDBJ databases">
        <title>Genome Sequence of the Brown Rot Fungal Pathogen Monilinia fructicola.</title>
        <authorList>
            <person name="De Miccolis Angelini R.M."/>
            <person name="Landi L."/>
            <person name="Abate D."/>
            <person name="Pollastro S."/>
            <person name="Romanazzi G."/>
            <person name="Faretra F."/>
        </authorList>
    </citation>
    <scope>NUCLEOTIDE SEQUENCE [LARGE SCALE GENOMIC DNA]</scope>
    <source>
        <strain evidence="10 11">Mfrc123</strain>
    </source>
</reference>
<dbReference type="InterPro" id="IPR005829">
    <property type="entry name" value="Sugar_transporter_CS"/>
</dbReference>
<feature type="domain" description="Major facilitator superfamily (MFS) profile" evidence="9">
    <location>
        <begin position="10"/>
        <end position="405"/>
    </location>
</feature>
<feature type="transmembrane region" description="Helical" evidence="8">
    <location>
        <begin position="366"/>
        <end position="388"/>
    </location>
</feature>
<evidence type="ECO:0000256" key="2">
    <source>
        <dbReference type="ARBA" id="ARBA00010992"/>
    </source>
</evidence>
<dbReference type="Proteomes" id="UP000322873">
    <property type="component" value="Unassembled WGS sequence"/>
</dbReference>
<dbReference type="InterPro" id="IPR003663">
    <property type="entry name" value="Sugar/inositol_transpt"/>
</dbReference>
<feature type="transmembrane region" description="Helical" evidence="8">
    <location>
        <begin position="82"/>
        <end position="102"/>
    </location>
</feature>
<dbReference type="PANTHER" id="PTHR48022:SF35">
    <property type="entry name" value="MAJOR FACILITATOR SUPERFAMILY (MFS) PROFILE DOMAIN-CONTAINING PROTEIN"/>
    <property type="match status" value="1"/>
</dbReference>
<dbReference type="InterPro" id="IPR020846">
    <property type="entry name" value="MFS_dom"/>
</dbReference>
<evidence type="ECO:0000256" key="5">
    <source>
        <dbReference type="ARBA" id="ARBA00022989"/>
    </source>
</evidence>
<feature type="transmembrane region" description="Helical" evidence="8">
    <location>
        <begin position="269"/>
        <end position="291"/>
    </location>
</feature>
<dbReference type="InterPro" id="IPR005828">
    <property type="entry name" value="MFS_sugar_transport-like"/>
</dbReference>
<keyword evidence="5 8" id="KW-1133">Transmembrane helix</keyword>
<dbReference type="GO" id="GO:0016020">
    <property type="term" value="C:membrane"/>
    <property type="evidence" value="ECO:0007669"/>
    <property type="project" value="UniProtKB-SubCell"/>
</dbReference>
<dbReference type="Pfam" id="PF00083">
    <property type="entry name" value="Sugar_tr"/>
    <property type="match status" value="2"/>
</dbReference>
<evidence type="ECO:0000256" key="3">
    <source>
        <dbReference type="ARBA" id="ARBA00022448"/>
    </source>
</evidence>
<evidence type="ECO:0000313" key="11">
    <source>
        <dbReference type="Proteomes" id="UP000322873"/>
    </source>
</evidence>
<feature type="transmembrane region" description="Helical" evidence="8">
    <location>
        <begin position="137"/>
        <end position="155"/>
    </location>
</feature>